<keyword evidence="3" id="KW-0472">Membrane</keyword>
<dbReference type="Gene3D" id="4.10.400.10">
    <property type="entry name" value="Low-density Lipoprotein Receptor"/>
    <property type="match status" value="1"/>
</dbReference>
<keyword evidence="4" id="KW-1185">Reference proteome</keyword>
<comment type="caution">
    <text evidence="2">Lacks conserved residue(s) required for the propagation of feature annotation.</text>
</comment>
<feature type="transmembrane region" description="Helical" evidence="3">
    <location>
        <begin position="20"/>
        <end position="41"/>
    </location>
</feature>
<evidence type="ECO:0000313" key="4">
    <source>
        <dbReference type="Proteomes" id="UP000095283"/>
    </source>
</evidence>
<keyword evidence="3" id="KW-0812">Transmembrane</keyword>
<dbReference type="AlphaFoldDB" id="A0A1I7XAL6"/>
<sequence>MSRHKTILDDWIYNPNKVLAQHYTIVVILSHHVITSLGAFASRSSSVSNLSTVYRQLLFVFFTTLLFVPITGHNCSKNEFSCTSGAQCISNVQWQDGIDDCWDGSDECKWLYPITFSK</sequence>
<evidence type="ECO:0000256" key="2">
    <source>
        <dbReference type="PROSITE-ProRule" id="PRU00124"/>
    </source>
</evidence>
<dbReference type="SMART" id="SM00192">
    <property type="entry name" value="LDLa"/>
    <property type="match status" value="1"/>
</dbReference>
<name>A0A1I7XAL6_HETBA</name>
<dbReference type="CDD" id="cd00112">
    <property type="entry name" value="LDLa"/>
    <property type="match status" value="1"/>
</dbReference>
<proteinExistence type="predicted"/>
<dbReference type="Proteomes" id="UP000095283">
    <property type="component" value="Unplaced"/>
</dbReference>
<dbReference type="PROSITE" id="PS50068">
    <property type="entry name" value="LDLRA_2"/>
    <property type="match status" value="1"/>
</dbReference>
<protein>
    <submittedName>
        <fullName evidence="5">LNR domain-containing protein</fullName>
    </submittedName>
</protein>
<dbReference type="Pfam" id="PF00057">
    <property type="entry name" value="Ldl_recept_a"/>
    <property type="match status" value="1"/>
</dbReference>
<keyword evidence="3" id="KW-1133">Transmembrane helix</keyword>
<feature type="transmembrane region" description="Helical" evidence="3">
    <location>
        <begin position="53"/>
        <end position="72"/>
    </location>
</feature>
<accession>A0A1I7XAL6</accession>
<reference evidence="5" key="1">
    <citation type="submission" date="2016-11" db="UniProtKB">
        <authorList>
            <consortium name="WormBaseParasite"/>
        </authorList>
    </citation>
    <scope>IDENTIFICATION</scope>
</reference>
<dbReference type="InterPro" id="IPR002172">
    <property type="entry name" value="LDrepeatLR_classA_rpt"/>
</dbReference>
<dbReference type="InterPro" id="IPR036055">
    <property type="entry name" value="LDL_receptor-like_sf"/>
</dbReference>
<dbReference type="WBParaSite" id="Hba_14563">
    <property type="protein sequence ID" value="Hba_14563"/>
    <property type="gene ID" value="Hba_14563"/>
</dbReference>
<evidence type="ECO:0000256" key="1">
    <source>
        <dbReference type="ARBA" id="ARBA00023157"/>
    </source>
</evidence>
<keyword evidence="1" id="KW-1015">Disulfide bond</keyword>
<organism evidence="4 5">
    <name type="scientific">Heterorhabditis bacteriophora</name>
    <name type="common">Entomopathogenic nematode worm</name>
    <dbReference type="NCBI Taxonomy" id="37862"/>
    <lineage>
        <taxon>Eukaryota</taxon>
        <taxon>Metazoa</taxon>
        <taxon>Ecdysozoa</taxon>
        <taxon>Nematoda</taxon>
        <taxon>Chromadorea</taxon>
        <taxon>Rhabditida</taxon>
        <taxon>Rhabditina</taxon>
        <taxon>Rhabditomorpha</taxon>
        <taxon>Strongyloidea</taxon>
        <taxon>Heterorhabditidae</taxon>
        <taxon>Heterorhabditis</taxon>
    </lineage>
</organism>
<dbReference type="SUPFAM" id="SSF57424">
    <property type="entry name" value="LDL receptor-like module"/>
    <property type="match status" value="1"/>
</dbReference>
<evidence type="ECO:0000313" key="5">
    <source>
        <dbReference type="WBParaSite" id="Hba_14563"/>
    </source>
</evidence>
<evidence type="ECO:0000256" key="3">
    <source>
        <dbReference type="SAM" id="Phobius"/>
    </source>
</evidence>